<comment type="caution">
    <text evidence="17">The sequence shown here is derived from an EMBL/GenBank/DDBJ whole genome shotgun (WGS) entry which is preliminary data.</text>
</comment>
<comment type="subunit">
    <text evidence="13">Heterodimer of AddA and AddB/RexB.</text>
</comment>
<dbReference type="GO" id="GO:0008408">
    <property type="term" value="F:3'-5' exonuclease activity"/>
    <property type="evidence" value="ECO:0007669"/>
    <property type="project" value="UniProtKB-UniRule"/>
</dbReference>
<dbReference type="Pfam" id="PF13361">
    <property type="entry name" value="UvrD_C"/>
    <property type="match status" value="1"/>
</dbReference>
<keyword evidence="8 13" id="KW-0238">DNA-binding</keyword>
<keyword evidence="5 13" id="KW-0347">Helicase</keyword>
<dbReference type="InterPro" id="IPR014016">
    <property type="entry name" value="UvrD-like_ATP-bd"/>
</dbReference>
<dbReference type="SUPFAM" id="SSF52980">
    <property type="entry name" value="Restriction endonuclease-like"/>
    <property type="match status" value="1"/>
</dbReference>
<protein>
    <recommendedName>
        <fullName evidence="13">ATP-dependent helicase/nuclease subunit A</fullName>
        <ecNumber evidence="13">3.1.-.-</ecNumber>
        <ecNumber evidence="13">5.6.2.4</ecNumber>
    </recommendedName>
    <alternativeName>
        <fullName evidence="13">ATP-dependent helicase/nuclease AddA</fullName>
    </alternativeName>
    <alternativeName>
        <fullName evidence="13">DNA 3'-5' helicase AddA</fullName>
    </alternativeName>
</protein>
<evidence type="ECO:0000256" key="9">
    <source>
        <dbReference type="ARBA" id="ARBA00023204"/>
    </source>
</evidence>
<dbReference type="GO" id="GO:0016887">
    <property type="term" value="F:ATP hydrolysis activity"/>
    <property type="evidence" value="ECO:0007669"/>
    <property type="project" value="RHEA"/>
</dbReference>
<dbReference type="Pfam" id="PF00580">
    <property type="entry name" value="UvrD-helicase"/>
    <property type="match status" value="1"/>
</dbReference>
<dbReference type="GO" id="GO:0033202">
    <property type="term" value="C:DNA helicase complex"/>
    <property type="evidence" value="ECO:0007669"/>
    <property type="project" value="TreeGrafter"/>
</dbReference>
<dbReference type="PANTHER" id="PTHR11070:SF48">
    <property type="entry name" value="ATP-DEPENDENT HELICASE_NUCLEASE SUBUNIT A"/>
    <property type="match status" value="1"/>
</dbReference>
<reference evidence="17 18" key="1">
    <citation type="submission" date="2018-07" db="EMBL/GenBank/DDBJ databases">
        <title>Anaerosacharophilus polymeroproducens gen. nov. sp. nov., an anaerobic bacterium isolated from salt field.</title>
        <authorList>
            <person name="Kim W."/>
            <person name="Yang S.-H."/>
            <person name="Oh J."/>
            <person name="Lee J.-H."/>
            <person name="Kwon K.K."/>
        </authorList>
    </citation>
    <scope>NUCLEOTIDE SEQUENCE [LARGE SCALE GENOMIC DNA]</scope>
    <source>
        <strain evidence="17 18">MCWD5</strain>
    </source>
</reference>
<feature type="domain" description="UvrD-like helicase C-terminal" evidence="16">
    <location>
        <begin position="497"/>
        <end position="790"/>
    </location>
</feature>
<accession>A0A371AUW7</accession>
<dbReference type="Pfam" id="PF12705">
    <property type="entry name" value="PDDEXK_1"/>
    <property type="match status" value="1"/>
</dbReference>
<dbReference type="PROSITE" id="PS51198">
    <property type="entry name" value="UVRD_HELICASE_ATP_BIND"/>
    <property type="match status" value="1"/>
</dbReference>
<dbReference type="EMBL" id="QRCT01000028">
    <property type="protein sequence ID" value="RDU23368.1"/>
    <property type="molecule type" value="Genomic_DNA"/>
</dbReference>
<evidence type="ECO:0000256" key="7">
    <source>
        <dbReference type="ARBA" id="ARBA00022840"/>
    </source>
</evidence>
<evidence type="ECO:0000256" key="2">
    <source>
        <dbReference type="ARBA" id="ARBA00022741"/>
    </source>
</evidence>
<name>A0A371AUW7_9FIRM</name>
<keyword evidence="3 13" id="KW-0227">DNA damage</keyword>
<evidence type="ECO:0000256" key="4">
    <source>
        <dbReference type="ARBA" id="ARBA00022801"/>
    </source>
</evidence>
<evidence type="ECO:0000256" key="8">
    <source>
        <dbReference type="ARBA" id="ARBA00023125"/>
    </source>
</evidence>
<dbReference type="GO" id="GO:0005524">
    <property type="term" value="F:ATP binding"/>
    <property type="evidence" value="ECO:0007669"/>
    <property type="project" value="UniProtKB-UniRule"/>
</dbReference>
<keyword evidence="7 13" id="KW-0067">ATP-binding</keyword>
<evidence type="ECO:0000313" key="17">
    <source>
        <dbReference type="EMBL" id="RDU23368.1"/>
    </source>
</evidence>
<dbReference type="AlphaFoldDB" id="A0A371AUW7"/>
<dbReference type="FunFam" id="3.40.50.300:FF:001236">
    <property type="entry name" value="ATP-dependent helicase/nuclease subunit A"/>
    <property type="match status" value="1"/>
</dbReference>
<evidence type="ECO:0000313" key="18">
    <source>
        <dbReference type="Proteomes" id="UP000255036"/>
    </source>
</evidence>
<dbReference type="InterPro" id="IPR011335">
    <property type="entry name" value="Restrct_endonuc-II-like"/>
</dbReference>
<dbReference type="EC" id="3.1.-.-" evidence="13"/>
<proteinExistence type="inferred from homology"/>
<dbReference type="OrthoDB" id="9810135at2"/>
<keyword evidence="2 13" id="KW-0547">Nucleotide-binding</keyword>
<dbReference type="GO" id="GO:0005829">
    <property type="term" value="C:cytosol"/>
    <property type="evidence" value="ECO:0007669"/>
    <property type="project" value="TreeGrafter"/>
</dbReference>
<dbReference type="InterPro" id="IPR000212">
    <property type="entry name" value="DNA_helicase_UvrD/REP"/>
</dbReference>
<dbReference type="PROSITE" id="PS51217">
    <property type="entry name" value="UVRD_HELICASE_CTER"/>
    <property type="match status" value="1"/>
</dbReference>
<dbReference type="InterPro" id="IPR014152">
    <property type="entry name" value="AddA"/>
</dbReference>
<feature type="binding site" evidence="14">
    <location>
        <begin position="24"/>
        <end position="31"/>
    </location>
    <ligand>
        <name>ATP</name>
        <dbReference type="ChEBI" id="CHEBI:30616"/>
    </ligand>
</feature>
<dbReference type="CDD" id="cd17932">
    <property type="entry name" value="DEXQc_UvrD"/>
    <property type="match status" value="1"/>
</dbReference>
<evidence type="ECO:0000256" key="12">
    <source>
        <dbReference type="ARBA" id="ARBA00048988"/>
    </source>
</evidence>
<dbReference type="Gene3D" id="1.10.274.50">
    <property type="match status" value="1"/>
</dbReference>
<keyword evidence="1 13" id="KW-0540">Nuclease</keyword>
<keyword evidence="6 13" id="KW-0269">Exonuclease</keyword>
<comment type="cofactor">
    <cofactor evidence="13">
        <name>Mg(2+)</name>
        <dbReference type="ChEBI" id="CHEBI:18420"/>
    </cofactor>
</comment>
<dbReference type="PANTHER" id="PTHR11070">
    <property type="entry name" value="UVRD / RECB / PCRA DNA HELICASE FAMILY MEMBER"/>
    <property type="match status" value="1"/>
</dbReference>
<gene>
    <name evidence="13 17" type="primary">addA</name>
    <name evidence="17" type="ORF">DWV06_09950</name>
</gene>
<dbReference type="HAMAP" id="MF_01451">
    <property type="entry name" value="AddA"/>
    <property type="match status" value="1"/>
</dbReference>
<keyword evidence="4 13" id="KW-0378">Hydrolase</keyword>
<evidence type="ECO:0000256" key="3">
    <source>
        <dbReference type="ARBA" id="ARBA00022763"/>
    </source>
</evidence>
<comment type="similarity">
    <text evidence="13">Belongs to the helicase family. AddA subfamily.</text>
</comment>
<keyword evidence="9 13" id="KW-0234">DNA repair</keyword>
<dbReference type="Proteomes" id="UP000255036">
    <property type="component" value="Unassembled WGS sequence"/>
</dbReference>
<dbReference type="RefSeq" id="WP_115482037.1">
    <property type="nucleotide sequence ID" value="NZ_QRCT01000028.1"/>
</dbReference>
<comment type="catalytic activity">
    <reaction evidence="11 13">
        <text>Couples ATP hydrolysis with the unwinding of duplex DNA by translocating in the 3'-5' direction.</text>
        <dbReference type="EC" id="5.6.2.4"/>
    </reaction>
</comment>
<evidence type="ECO:0000256" key="13">
    <source>
        <dbReference type="HAMAP-Rule" id="MF_01451"/>
    </source>
</evidence>
<dbReference type="SUPFAM" id="SSF52540">
    <property type="entry name" value="P-loop containing nucleoside triphosphate hydrolases"/>
    <property type="match status" value="1"/>
</dbReference>
<dbReference type="NCBIfam" id="TIGR02785">
    <property type="entry name" value="addA_Gpos"/>
    <property type="match status" value="1"/>
</dbReference>
<dbReference type="InterPro" id="IPR011604">
    <property type="entry name" value="PDDEXK-like_dom_sf"/>
</dbReference>
<dbReference type="Gene3D" id="3.30.160.800">
    <property type="match status" value="1"/>
</dbReference>
<keyword evidence="18" id="KW-1185">Reference proteome</keyword>
<dbReference type="GO" id="GO:0003690">
    <property type="term" value="F:double-stranded DNA binding"/>
    <property type="evidence" value="ECO:0007669"/>
    <property type="project" value="UniProtKB-UniRule"/>
</dbReference>
<comment type="function">
    <text evidence="13">The heterodimer acts as both an ATP-dependent DNA helicase and an ATP-dependent, dual-direction single-stranded exonuclease. Recognizes the chi site generating a DNA molecule suitable for the initiation of homologous recombination. The AddA nuclease domain is required for chi fragment generation; this subunit has the helicase and 3' -&gt; 5' nuclease activities.</text>
</comment>
<dbReference type="InterPro" id="IPR014017">
    <property type="entry name" value="DNA_helicase_UvrD-like_C"/>
</dbReference>
<evidence type="ECO:0000256" key="6">
    <source>
        <dbReference type="ARBA" id="ARBA00022839"/>
    </source>
</evidence>
<evidence type="ECO:0000259" key="15">
    <source>
        <dbReference type="PROSITE" id="PS51198"/>
    </source>
</evidence>
<dbReference type="GO" id="GO:0043138">
    <property type="term" value="F:3'-5' DNA helicase activity"/>
    <property type="evidence" value="ECO:0007669"/>
    <property type="project" value="UniProtKB-UniRule"/>
</dbReference>
<dbReference type="Gene3D" id="3.90.320.10">
    <property type="match status" value="1"/>
</dbReference>
<evidence type="ECO:0000256" key="11">
    <source>
        <dbReference type="ARBA" id="ARBA00034617"/>
    </source>
</evidence>
<dbReference type="Gene3D" id="1.10.486.10">
    <property type="entry name" value="PCRA, domain 4"/>
    <property type="match status" value="1"/>
</dbReference>
<comment type="catalytic activity">
    <reaction evidence="12 13">
        <text>ATP + H2O = ADP + phosphate + H(+)</text>
        <dbReference type="Rhea" id="RHEA:13065"/>
        <dbReference type="ChEBI" id="CHEBI:15377"/>
        <dbReference type="ChEBI" id="CHEBI:15378"/>
        <dbReference type="ChEBI" id="CHEBI:30616"/>
        <dbReference type="ChEBI" id="CHEBI:43474"/>
        <dbReference type="ChEBI" id="CHEBI:456216"/>
        <dbReference type="EC" id="5.6.2.4"/>
    </reaction>
</comment>
<keyword evidence="10 13" id="KW-0413">Isomerase</keyword>
<evidence type="ECO:0000256" key="10">
    <source>
        <dbReference type="ARBA" id="ARBA00023235"/>
    </source>
</evidence>
<evidence type="ECO:0000256" key="1">
    <source>
        <dbReference type="ARBA" id="ARBA00022722"/>
    </source>
</evidence>
<dbReference type="InterPro" id="IPR027417">
    <property type="entry name" value="P-loop_NTPase"/>
</dbReference>
<organism evidence="17 18">
    <name type="scientific">Anaerosacchariphilus polymeriproducens</name>
    <dbReference type="NCBI Taxonomy" id="1812858"/>
    <lineage>
        <taxon>Bacteria</taxon>
        <taxon>Bacillati</taxon>
        <taxon>Bacillota</taxon>
        <taxon>Clostridia</taxon>
        <taxon>Lachnospirales</taxon>
        <taxon>Lachnospiraceae</taxon>
        <taxon>Anaerosacchariphilus</taxon>
    </lineage>
</organism>
<dbReference type="Gene3D" id="3.40.50.300">
    <property type="entry name" value="P-loop containing nucleotide triphosphate hydrolases"/>
    <property type="match status" value="3"/>
</dbReference>
<evidence type="ECO:0000259" key="16">
    <source>
        <dbReference type="PROSITE" id="PS51217"/>
    </source>
</evidence>
<dbReference type="GO" id="GO:0000724">
    <property type="term" value="P:double-strand break repair via homologous recombination"/>
    <property type="evidence" value="ECO:0007669"/>
    <property type="project" value="UniProtKB-UniRule"/>
</dbReference>
<evidence type="ECO:0000256" key="5">
    <source>
        <dbReference type="ARBA" id="ARBA00022806"/>
    </source>
</evidence>
<dbReference type="EC" id="5.6.2.4" evidence="13"/>
<dbReference type="InterPro" id="IPR038726">
    <property type="entry name" value="PDDEXK_AddAB-type"/>
</dbReference>
<sequence>MAVSWTKEQEKVISLRDRNILVSAAAGSGKTAVLVERIISMITSAENPIDIDRLLIVTFTNAAAAEMKERIGKAIEKKLEAEPDNAHCQRQLTLIHNAQITTIHSFCLFVIRNHFHKIDLSPDFRMGDEGELKLIKSDVLDSLLEDSYLEKREEFLNFIEAYGGEKSDAGIKDLILQLFEFSVSYPWPLEWLESCKKEYQTETFEQMEESPWMNHMLDHVRRECESMKQLLMEALDIITDDDGPYMYKEALSGDLEQLESVLESNTYEEYDRRIKNISFLRLSTKKDDSVDELKKQMVKDLRDQFKNLLKNLRSQYFFQSPEEILKDMQGSRAAVEELVYLTITFSKRFAVVKEEKNLLDFNDLEHFALNILIDKNTKKPTEIATEFSEYFHEILIDEYQDSNYVQELLLSTITKESLGKKNLFMVGDVKQSIYRFRLARPELFLSKFNRYSFEESLEQRIDLDKNFRSRSQVLEGINFIFYQIMSKAVGNIDYNERTALYPGSEFPPNSEKEANDTQVILVGLSKEDEKEIKEEGITLKEIEARAIAAKIRELVHPITGMDILEESGNSFRKARYHDIVILLRTISGWADTFVEVLAREGIPAHTTSGTGYFSALEIQVILNLLKIIDNPRQEIPMTAVLSSPIVGLNAQELAQIKIAYREEPIYEAFFRICEEDGELKERLYPFYEMLKEFRTMLSYTPIHDLLCYILEKTGYKDFVSAMPGGQQRKANVEMLIEKAIAFENTSYKGLFHFVRYIEQLQKYDVDFGEASILDENEDTVRIMSIHKSKGLEFPIVFAAGMGKRFNEQDAKKKVILHPDLGIGIDYIDTVLRIKSPTLLKKVLARQTVLENLGEELRILYVALTRAKEKLILTGGVSDYENLIRTAYFHTKQKEISLSFSVISKAKCYFDWIVPALIRHRGFKQILSDLEYEIPVEHPLFHYPCEFQVKIVNLEEVFREEISLQLETKASKEMFLEKIQFPDTNILEQVKSRLHYCYPYDKETEIQSKISVSELKKRYQEDEVMDQVQKLETLLLDEQWEEEFVVGSELEPIIPKFMKREETISGAARGTAYHKVMESLNFSDISDLNSIKKQMEQLLSLGKIDQETIGMVNPFRVYEFFQSNLGKRMQSADKRGKLRKEQPFVMGLKACEIYPGIDSDELILVQGIIDAYFEEDGKLILMDYKTDYVTKKEELIQKYKIQIDLYKKALNRADKKQVEESIIYSFALQEEISL</sequence>
<feature type="domain" description="UvrD-like helicase ATP-binding" evidence="15">
    <location>
        <begin position="3"/>
        <end position="470"/>
    </location>
</feature>
<evidence type="ECO:0000256" key="14">
    <source>
        <dbReference type="PROSITE-ProRule" id="PRU00560"/>
    </source>
</evidence>